<dbReference type="Proteomes" id="UP000765509">
    <property type="component" value="Unassembled WGS sequence"/>
</dbReference>
<name>A0A9Q3D8M4_9BASI</name>
<keyword evidence="3" id="KW-1185">Reference proteome</keyword>
<dbReference type="OrthoDB" id="5549748at2759"/>
<gene>
    <name evidence="2" type="ORF">O181_037058</name>
</gene>
<dbReference type="InterPro" id="IPR018859">
    <property type="entry name" value="BAR_dom-cont"/>
</dbReference>
<organism evidence="2 3">
    <name type="scientific">Austropuccinia psidii MF-1</name>
    <dbReference type="NCBI Taxonomy" id="1389203"/>
    <lineage>
        <taxon>Eukaryota</taxon>
        <taxon>Fungi</taxon>
        <taxon>Dikarya</taxon>
        <taxon>Basidiomycota</taxon>
        <taxon>Pucciniomycotina</taxon>
        <taxon>Pucciniomycetes</taxon>
        <taxon>Pucciniales</taxon>
        <taxon>Sphaerophragmiaceae</taxon>
        <taxon>Austropuccinia</taxon>
    </lineage>
</organism>
<keyword evidence="1" id="KW-0175">Coiled coil</keyword>
<accession>A0A9Q3D8M4</accession>
<evidence type="ECO:0008006" key="4">
    <source>
        <dbReference type="Google" id="ProtNLM"/>
    </source>
</evidence>
<evidence type="ECO:0000313" key="3">
    <source>
        <dbReference type="Proteomes" id="UP000765509"/>
    </source>
</evidence>
<evidence type="ECO:0000313" key="2">
    <source>
        <dbReference type="EMBL" id="MBW0497343.1"/>
    </source>
</evidence>
<proteinExistence type="predicted"/>
<feature type="coiled-coil region" evidence="1">
    <location>
        <begin position="252"/>
        <end position="279"/>
    </location>
</feature>
<dbReference type="EMBL" id="AVOT02014129">
    <property type="protein sequence ID" value="MBW0497343.1"/>
    <property type="molecule type" value="Genomic_DNA"/>
</dbReference>
<evidence type="ECO:0000256" key="1">
    <source>
        <dbReference type="SAM" id="Coils"/>
    </source>
</evidence>
<reference evidence="2" key="1">
    <citation type="submission" date="2021-03" db="EMBL/GenBank/DDBJ databases">
        <title>Draft genome sequence of rust myrtle Austropuccinia psidii MF-1, a brazilian biotype.</title>
        <authorList>
            <person name="Quecine M.C."/>
            <person name="Pachon D.M.R."/>
            <person name="Bonatelli M.L."/>
            <person name="Correr F.H."/>
            <person name="Franceschini L.M."/>
            <person name="Leite T.F."/>
            <person name="Margarido G.R.A."/>
            <person name="Almeida C.A."/>
            <person name="Ferrarezi J.A."/>
            <person name="Labate C.A."/>
        </authorList>
    </citation>
    <scope>NUCLEOTIDE SEQUENCE</scope>
    <source>
        <strain evidence="2">MF-1</strain>
    </source>
</reference>
<dbReference type="Pfam" id="PF10455">
    <property type="entry name" value="BAR_2"/>
    <property type="match status" value="1"/>
</dbReference>
<protein>
    <recommendedName>
        <fullName evidence="4">BAR domain-containing protein</fullName>
    </recommendedName>
</protein>
<dbReference type="CDD" id="cd07600">
    <property type="entry name" value="BAR_Gvp36"/>
    <property type="match status" value="1"/>
</dbReference>
<dbReference type="AlphaFoldDB" id="A0A9Q3D8M4"/>
<sequence length="331" mass="36293">MSWKTIQITFGNLTQNVQQGVAGLNLSEQTGKFTKSFAELSQTARERLGTVDQDDVTELPEEYKDLERRVDALRNTHGSLFRVAKVYETESYDYPTQINESLTETAVNISHTLTTWAAVATKGTNLPPIEATPKAPTEHKTLAHALSRAATSGALELGSASSSTSRADGSDSTINSLMAQVLKSYAMVQAQVGDERLSQDAAIQKGFLQPWKSRLNQGIQAAMKSRQNVRSARLSLDAARLSFKNAPNGPKQEQARLEVENAEEKLVAATEEAIELMKRVLDDPEPIKALAELVRAQHSYHIAAAERLQVLLGEFDEAAVKAEAQFRKSRA</sequence>
<dbReference type="SUPFAM" id="SSF103657">
    <property type="entry name" value="BAR/IMD domain-like"/>
    <property type="match status" value="1"/>
</dbReference>
<dbReference type="InterPro" id="IPR027267">
    <property type="entry name" value="AH/BAR_dom_sf"/>
</dbReference>
<dbReference type="Gene3D" id="1.20.1270.60">
    <property type="entry name" value="Arfaptin homology (AH) domain/BAR domain"/>
    <property type="match status" value="1"/>
</dbReference>
<comment type="caution">
    <text evidence="2">The sequence shown here is derived from an EMBL/GenBank/DDBJ whole genome shotgun (WGS) entry which is preliminary data.</text>
</comment>